<dbReference type="OrthoDB" id="7685493at2759"/>
<feature type="compositionally biased region" description="Polar residues" evidence="1">
    <location>
        <begin position="1"/>
        <end position="13"/>
    </location>
</feature>
<feature type="compositionally biased region" description="Low complexity" evidence="1">
    <location>
        <begin position="71"/>
        <end position="83"/>
    </location>
</feature>
<evidence type="ECO:0000313" key="3">
    <source>
        <dbReference type="RefSeq" id="XP_011631948.1"/>
    </source>
</evidence>
<proteinExistence type="predicted"/>
<feature type="region of interest" description="Disordered" evidence="1">
    <location>
        <begin position="1"/>
        <end position="20"/>
    </location>
</feature>
<sequence>MMTKLLNAQTNNDNDSDMSPKAKHSLFMNITPPKGKFFIQQFKYPRVSSISILRKNRFLFKRPIRMNRSLSSDSINSDSWQKSPNSTLNHDSVDMQKSCRSLSRSAKIMKALHSPYNTFRRNTNIRKSLTFDSSPKESSYDDSSISSSVDTSSIINISSTESIANSDLVASTESIDENQNQTPQQDRKFSRISNKNDAERNIYKPRTSHLMSLLQEKTDNTSLQQTSDLNSLISSFEHDNNESHGSGLDIISTSTPKNAEQSYMKDCDEEQSSTSQIDISIENDNSHLERTMESSKVNMFSNASCTMASKDVSWKKNRNIKRMLIYDLDDKCSDAKLDHGVQQTIASQENNLSENGLDQIENDKQSIDFSDFHEHEESIQNEEREEKDCSEENACNEEVKQLSLQKESSNICNVSMTSENRIESPEANPIISQNTNKVSTPENNINMLQHISTESIKKSHKKVKHGNRKALFKMDLLHKIGSTKTETSVEDTCSNNQHKSQADICVSLQNSNRPCTPENVNSSRLLLLHYNSVKKSHKKDKRNKKDSDLAKRHNYEYHKRNDDSLKSMYEEENINKMLHLNELLGVGDSPDVLPRKKKRSVSISSQDDMFELPSSSNSLRCENTDNKFKIYTPIKKSSILLTSHMSADEMSYKNDESAQETSKEVDYSRCMTPITRFRKPSKSEDLTPRECDSIKTFETDESISNANLKDENGRSTPINMSTIELLRNKDSIKKSHKKDKHNRNKLILKKKRSYTTRNEQIDLLNDVKMLEDHTTLYSTHHGDNHCTEREMCSNMHEEEKDESYKKTAYDDPQPSTSRGRDIEGANDTAKSTLLSATPPNSLTAINSIKVMQTTSIKKSHKKERDINAHTKLILMSQECELSNDGSIFDEEDRLNYTDEITNIIE</sequence>
<dbReference type="Proteomes" id="UP000504615">
    <property type="component" value="Unplaced"/>
</dbReference>
<keyword evidence="2" id="KW-1185">Reference proteome</keyword>
<dbReference type="RefSeq" id="XP_011631948.1">
    <property type="nucleotide sequence ID" value="XM_011633646.2"/>
</dbReference>
<dbReference type="GeneID" id="105423749"/>
<reference evidence="3" key="1">
    <citation type="submission" date="2025-08" db="UniProtKB">
        <authorList>
            <consortium name="RefSeq"/>
        </authorList>
    </citation>
    <scope>IDENTIFICATION</scope>
</reference>
<evidence type="ECO:0000313" key="2">
    <source>
        <dbReference type="Proteomes" id="UP000504615"/>
    </source>
</evidence>
<protein>
    <submittedName>
        <fullName evidence="3">Probable GPI-anchored adhesin-like protein PGA55</fullName>
    </submittedName>
</protein>
<dbReference type="AlphaFoldDB" id="A0A6I9VXW4"/>
<feature type="region of interest" description="Disordered" evidence="1">
    <location>
        <begin position="71"/>
        <end position="95"/>
    </location>
</feature>
<accession>A0A6I9VXW4</accession>
<feature type="compositionally biased region" description="Basic and acidic residues" evidence="1">
    <location>
        <begin position="185"/>
        <end position="202"/>
    </location>
</feature>
<feature type="compositionally biased region" description="Polar residues" evidence="1">
    <location>
        <begin position="172"/>
        <end position="184"/>
    </location>
</feature>
<gene>
    <name evidence="3" type="primary">LOC105423749</name>
</gene>
<name>A0A6I9VXW4_9HYME</name>
<evidence type="ECO:0000256" key="1">
    <source>
        <dbReference type="SAM" id="MobiDB-lite"/>
    </source>
</evidence>
<dbReference type="KEGG" id="pbar:105423749"/>
<feature type="compositionally biased region" description="Basic and acidic residues" evidence="1">
    <location>
        <begin position="794"/>
        <end position="809"/>
    </location>
</feature>
<feature type="region of interest" description="Disordered" evidence="1">
    <location>
        <begin position="172"/>
        <end position="206"/>
    </location>
</feature>
<organism evidence="2 3">
    <name type="scientific">Pogonomyrmex barbatus</name>
    <name type="common">red harvester ant</name>
    <dbReference type="NCBI Taxonomy" id="144034"/>
    <lineage>
        <taxon>Eukaryota</taxon>
        <taxon>Metazoa</taxon>
        <taxon>Ecdysozoa</taxon>
        <taxon>Arthropoda</taxon>
        <taxon>Hexapoda</taxon>
        <taxon>Insecta</taxon>
        <taxon>Pterygota</taxon>
        <taxon>Neoptera</taxon>
        <taxon>Endopterygota</taxon>
        <taxon>Hymenoptera</taxon>
        <taxon>Apocrita</taxon>
        <taxon>Aculeata</taxon>
        <taxon>Formicoidea</taxon>
        <taxon>Formicidae</taxon>
        <taxon>Myrmicinae</taxon>
        <taxon>Pogonomyrmex</taxon>
    </lineage>
</organism>
<feature type="region of interest" description="Disordered" evidence="1">
    <location>
        <begin position="794"/>
        <end position="824"/>
    </location>
</feature>